<evidence type="ECO:0000256" key="3">
    <source>
        <dbReference type="ARBA" id="ARBA00022801"/>
    </source>
</evidence>
<dbReference type="GO" id="GO:0003724">
    <property type="term" value="F:RNA helicase activity"/>
    <property type="evidence" value="ECO:0007669"/>
    <property type="project" value="UniProtKB-EC"/>
</dbReference>
<comment type="caution">
    <text evidence="11">The sequence shown here is derived from an EMBL/GenBank/DDBJ whole genome shotgun (WGS) entry which is preliminary data.</text>
</comment>
<feature type="region of interest" description="Disordered" evidence="8">
    <location>
        <begin position="1"/>
        <end position="25"/>
    </location>
</feature>
<dbReference type="PROSITE" id="PS00690">
    <property type="entry name" value="DEAH_ATP_HELICASE"/>
    <property type="match status" value="1"/>
</dbReference>
<organism evidence="11 12">
    <name type="scientific">Tenebrio molitor</name>
    <name type="common">Yellow mealworm beetle</name>
    <dbReference type="NCBI Taxonomy" id="7067"/>
    <lineage>
        <taxon>Eukaryota</taxon>
        <taxon>Metazoa</taxon>
        <taxon>Ecdysozoa</taxon>
        <taxon>Arthropoda</taxon>
        <taxon>Hexapoda</taxon>
        <taxon>Insecta</taxon>
        <taxon>Pterygota</taxon>
        <taxon>Neoptera</taxon>
        <taxon>Endopterygota</taxon>
        <taxon>Coleoptera</taxon>
        <taxon>Polyphaga</taxon>
        <taxon>Cucujiformia</taxon>
        <taxon>Tenebrionidae</taxon>
        <taxon>Tenebrio</taxon>
    </lineage>
</organism>
<feature type="compositionally biased region" description="Basic residues" evidence="8">
    <location>
        <begin position="1"/>
        <end position="21"/>
    </location>
</feature>
<evidence type="ECO:0000256" key="6">
    <source>
        <dbReference type="ARBA" id="ARBA00022884"/>
    </source>
</evidence>
<dbReference type="SUPFAM" id="SSF52540">
    <property type="entry name" value="P-loop containing nucleoside triphosphate hydrolases"/>
    <property type="match status" value="1"/>
</dbReference>
<dbReference type="EMBL" id="JABDTM020027223">
    <property type="protein sequence ID" value="KAH0810857.1"/>
    <property type="molecule type" value="Genomic_DNA"/>
</dbReference>
<protein>
    <recommendedName>
        <fullName evidence="1">RNA helicase</fullName>
        <ecNumber evidence="1">3.6.4.13</ecNumber>
    </recommendedName>
</protein>
<keyword evidence="12" id="KW-1185">Reference proteome</keyword>
<reference evidence="11" key="1">
    <citation type="journal article" date="2020" name="J Insects Food Feed">
        <title>The yellow mealworm (Tenebrio molitor) genome: a resource for the emerging insects as food and feed industry.</title>
        <authorList>
            <person name="Eriksson T."/>
            <person name="Andere A."/>
            <person name="Kelstrup H."/>
            <person name="Emery V."/>
            <person name="Picard C."/>
        </authorList>
    </citation>
    <scope>NUCLEOTIDE SEQUENCE</scope>
    <source>
        <strain evidence="11">Stoneville</strain>
        <tissue evidence="11">Whole head</tissue>
    </source>
</reference>
<dbReference type="PANTHER" id="PTHR18934:SF237">
    <property type="entry name" value="ATP-DEPENDENT DNA_RNA HELICASE DHX36"/>
    <property type="match status" value="1"/>
</dbReference>
<reference evidence="11" key="2">
    <citation type="submission" date="2021-08" db="EMBL/GenBank/DDBJ databases">
        <authorList>
            <person name="Eriksson T."/>
        </authorList>
    </citation>
    <scope>NUCLEOTIDE SEQUENCE</scope>
    <source>
        <strain evidence="11">Stoneville</strain>
        <tissue evidence="11">Whole head</tissue>
    </source>
</reference>
<dbReference type="Gene3D" id="3.40.50.300">
    <property type="entry name" value="P-loop containing nucleotide triphosphate hydrolases"/>
    <property type="match status" value="2"/>
</dbReference>
<dbReference type="InterPro" id="IPR014001">
    <property type="entry name" value="Helicase_ATP-bd"/>
</dbReference>
<dbReference type="SMART" id="SM00487">
    <property type="entry name" value="DEXDc"/>
    <property type="match status" value="1"/>
</dbReference>
<dbReference type="PANTHER" id="PTHR18934">
    <property type="entry name" value="ATP-DEPENDENT RNA HELICASE"/>
    <property type="match status" value="1"/>
</dbReference>
<dbReference type="GO" id="GO:0051880">
    <property type="term" value="F:G-quadruplex DNA binding"/>
    <property type="evidence" value="ECO:0007669"/>
    <property type="project" value="TreeGrafter"/>
</dbReference>
<keyword evidence="6" id="KW-0694">RNA-binding</keyword>
<evidence type="ECO:0000256" key="8">
    <source>
        <dbReference type="SAM" id="MobiDB-lite"/>
    </source>
</evidence>
<dbReference type="SMART" id="SM00847">
    <property type="entry name" value="HA2"/>
    <property type="match status" value="1"/>
</dbReference>
<feature type="domain" description="Helicase ATP-binding" evidence="9">
    <location>
        <begin position="151"/>
        <end position="319"/>
    </location>
</feature>
<dbReference type="InterPro" id="IPR001650">
    <property type="entry name" value="Helicase_C-like"/>
</dbReference>
<evidence type="ECO:0000256" key="4">
    <source>
        <dbReference type="ARBA" id="ARBA00022806"/>
    </source>
</evidence>
<evidence type="ECO:0000256" key="5">
    <source>
        <dbReference type="ARBA" id="ARBA00022840"/>
    </source>
</evidence>
<dbReference type="GO" id="GO:0016787">
    <property type="term" value="F:hydrolase activity"/>
    <property type="evidence" value="ECO:0007669"/>
    <property type="project" value="UniProtKB-KW"/>
</dbReference>
<keyword evidence="4" id="KW-0347">Helicase</keyword>
<evidence type="ECO:0000259" key="9">
    <source>
        <dbReference type="PROSITE" id="PS51192"/>
    </source>
</evidence>
<evidence type="ECO:0000256" key="7">
    <source>
        <dbReference type="ARBA" id="ARBA00047984"/>
    </source>
</evidence>
<dbReference type="SMART" id="SM00490">
    <property type="entry name" value="HELICc"/>
    <property type="match status" value="1"/>
</dbReference>
<dbReference type="GO" id="GO:0003678">
    <property type="term" value="F:DNA helicase activity"/>
    <property type="evidence" value="ECO:0007669"/>
    <property type="project" value="TreeGrafter"/>
</dbReference>
<keyword evidence="5" id="KW-0067">ATP-binding</keyword>
<dbReference type="Pfam" id="PF07717">
    <property type="entry name" value="OB_NTP_bind"/>
    <property type="match status" value="1"/>
</dbReference>
<dbReference type="EC" id="3.6.4.13" evidence="1"/>
<dbReference type="InterPro" id="IPR007502">
    <property type="entry name" value="Helicase-assoc_dom"/>
</dbReference>
<gene>
    <name evidence="11" type="ORF">GEV33_011934</name>
</gene>
<dbReference type="CDD" id="cd18791">
    <property type="entry name" value="SF2_C_RHA"/>
    <property type="match status" value="1"/>
</dbReference>
<evidence type="ECO:0000256" key="1">
    <source>
        <dbReference type="ARBA" id="ARBA00012552"/>
    </source>
</evidence>
<evidence type="ECO:0000259" key="10">
    <source>
        <dbReference type="PROSITE" id="PS51194"/>
    </source>
</evidence>
<dbReference type="Pfam" id="PF04408">
    <property type="entry name" value="WHD_HA2"/>
    <property type="match status" value="1"/>
</dbReference>
<dbReference type="GO" id="GO:0002151">
    <property type="term" value="F:G-quadruplex RNA binding"/>
    <property type="evidence" value="ECO:0007669"/>
    <property type="project" value="TreeGrafter"/>
</dbReference>
<dbReference type="PROSITE" id="PS51192">
    <property type="entry name" value="HELICASE_ATP_BIND_1"/>
    <property type="match status" value="1"/>
</dbReference>
<dbReference type="Proteomes" id="UP000719412">
    <property type="component" value="Unassembled WGS sequence"/>
</dbReference>
<dbReference type="InterPro" id="IPR027417">
    <property type="entry name" value="P-loop_NTPase"/>
</dbReference>
<dbReference type="GO" id="GO:0005737">
    <property type="term" value="C:cytoplasm"/>
    <property type="evidence" value="ECO:0007669"/>
    <property type="project" value="TreeGrafter"/>
</dbReference>
<keyword evidence="3" id="KW-0378">Hydrolase</keyword>
<dbReference type="GO" id="GO:0005524">
    <property type="term" value="F:ATP binding"/>
    <property type="evidence" value="ECO:0007669"/>
    <property type="project" value="UniProtKB-KW"/>
</dbReference>
<dbReference type="Gene3D" id="1.20.120.1080">
    <property type="match status" value="1"/>
</dbReference>
<feature type="domain" description="Helicase C-terminal" evidence="10">
    <location>
        <begin position="392"/>
        <end position="565"/>
    </location>
</feature>
<dbReference type="GO" id="GO:0005634">
    <property type="term" value="C:nucleus"/>
    <property type="evidence" value="ECO:0007669"/>
    <property type="project" value="TreeGrafter"/>
</dbReference>
<dbReference type="PROSITE" id="PS51194">
    <property type="entry name" value="HELICASE_CTER"/>
    <property type="match status" value="1"/>
</dbReference>
<sequence>MPFKRDRKGNKKEKPPAHLKGKQIGLYYAQKSKQKKELQRNRPLGAILLSAAKKDQIQKVLNSTSLQNLFTVDGGSYDHVADSIFKRDFLRVINETIDEKLMKNPSIPVQDERLSERLYEEYMSKQDNVKYNKMNKKRKKLPSYNMKDEILKVVNESQIVVISGETGCGKTTQVAQFILDDFIEKKKGSECKILCTQPRRISAIAVAQRVAEERAENLGDSVGYHIRLERRSPRDRGSVCFCTTGIVLKMMENDPSLSTISHLILDEIHERDVMSDFILALIKKIITKRKDLKIILMSATLNSEKFSKYYNNAPHVNIPGFTFPVTEFYLEDVIFRTGYIFDHKKISREKIRTYSDFIEPHVRQLEATKQYNRHVCIQLRNPECENINLKLILELLIDICQKEKDKGAILIFLTGFQDISSLSKMISDSGYFPPYQYLVFPLHSLMPTVEQKQIFEEPPHGMRKIIIATNIAETSITIDDVVYVIDCGKIKVTNFDAATNSDILAPQWVSLANANQRRGRAGRVKPGICFHMYSKAREMLLEQFQLPEILRKRLEDVILTAKVLQLGDIEPFFRELIDSPDPETVTLALDLLKRLNALTDDEKLTPLGYHLAKLPMAPQMGKMILFGAIFSCLDPILSVAASLDFKDPFQLPVGKEKEVTRMKLELSRGIKSDHLLFHEALKGFEAHAYDYRNFCWKYFLSVHALKQLQDMKKQFMEYLHEMNFVPDSNPKSLECNRNSHNMSLIKAIICAGLYPNVAISKVLGRAPIWTPNMQKLQLHPKSVLAECKYFDSNILVYYRKIYSNSYFVHDASLIHALPVVFFGDKFHRFYEGDNNMISINQNLKFKCTESTALIIKELRDRFNWFLEYKISHPGPIIWGKNDETKVLEVIMELITCEEMVLDDNAFEDCD</sequence>
<dbReference type="FunFam" id="1.20.120.1080:FF:000002">
    <property type="entry name" value="Putative ATP-dependent RNA helicase DHX36"/>
    <property type="match status" value="1"/>
</dbReference>
<dbReference type="Pfam" id="PF21010">
    <property type="entry name" value="HA2_C"/>
    <property type="match status" value="1"/>
</dbReference>
<evidence type="ECO:0000313" key="12">
    <source>
        <dbReference type="Proteomes" id="UP000719412"/>
    </source>
</evidence>
<dbReference type="InterPro" id="IPR048333">
    <property type="entry name" value="HA2_WH"/>
</dbReference>
<dbReference type="InterPro" id="IPR011709">
    <property type="entry name" value="DEAD-box_helicase_OB_fold"/>
</dbReference>
<evidence type="ECO:0000313" key="11">
    <source>
        <dbReference type="EMBL" id="KAH0810857.1"/>
    </source>
</evidence>
<dbReference type="Pfam" id="PF00270">
    <property type="entry name" value="DEAD"/>
    <property type="match status" value="1"/>
</dbReference>
<comment type="catalytic activity">
    <reaction evidence="7">
        <text>ATP + H2O = ADP + phosphate + H(+)</text>
        <dbReference type="Rhea" id="RHEA:13065"/>
        <dbReference type="ChEBI" id="CHEBI:15377"/>
        <dbReference type="ChEBI" id="CHEBI:15378"/>
        <dbReference type="ChEBI" id="CHEBI:30616"/>
        <dbReference type="ChEBI" id="CHEBI:43474"/>
        <dbReference type="ChEBI" id="CHEBI:456216"/>
        <dbReference type="EC" id="3.6.4.13"/>
    </reaction>
</comment>
<dbReference type="AlphaFoldDB" id="A0A8J6HB80"/>
<evidence type="ECO:0000256" key="2">
    <source>
        <dbReference type="ARBA" id="ARBA00022741"/>
    </source>
</evidence>
<name>A0A8J6HB80_TENMO</name>
<proteinExistence type="predicted"/>
<dbReference type="InterPro" id="IPR002464">
    <property type="entry name" value="DNA/RNA_helicase_DEAH_CS"/>
</dbReference>
<accession>A0A8J6HB80</accession>
<dbReference type="InterPro" id="IPR011545">
    <property type="entry name" value="DEAD/DEAH_box_helicase_dom"/>
</dbReference>
<dbReference type="Pfam" id="PF00271">
    <property type="entry name" value="Helicase_C"/>
    <property type="match status" value="1"/>
</dbReference>
<keyword evidence="2" id="KW-0547">Nucleotide-binding</keyword>
<dbReference type="FunFam" id="3.40.50.300:FF:000500">
    <property type="entry name" value="ATP-dependent RNA helicase DHX29"/>
    <property type="match status" value="1"/>
</dbReference>